<dbReference type="OrthoDB" id="3761882at2759"/>
<sequence length="96" mass="10924">MLYNFPTFQIAMATEAIRITQFRTPTSVENNISSTEKPQAYVHQDIPDRRINAEKLTALLSSKFPVNSYEIRVIRNVYSITAPANLSLNDIASCRF</sequence>
<reference evidence="1" key="1">
    <citation type="journal article" date="2020" name="Phytopathology">
        <title>Genome sequence of the chestnut blight fungus Cryphonectria parasitica EP155: A fundamental resource for an archetypical invasive plant pathogen.</title>
        <authorList>
            <person name="Crouch J.A."/>
            <person name="Dawe A."/>
            <person name="Aerts A."/>
            <person name="Barry K."/>
            <person name="Churchill A.C.L."/>
            <person name="Grimwood J."/>
            <person name="Hillman B."/>
            <person name="Milgroom M.G."/>
            <person name="Pangilinan J."/>
            <person name="Smith M."/>
            <person name="Salamov A."/>
            <person name="Schmutz J."/>
            <person name="Yadav J."/>
            <person name="Grigoriev I.V."/>
            <person name="Nuss D."/>
        </authorList>
    </citation>
    <scope>NUCLEOTIDE SEQUENCE</scope>
    <source>
        <strain evidence="1">EP155</strain>
    </source>
</reference>
<protein>
    <submittedName>
        <fullName evidence="1">Uncharacterized protein</fullName>
    </submittedName>
</protein>
<dbReference type="RefSeq" id="XP_040777561.1">
    <property type="nucleotide sequence ID" value="XM_040914971.1"/>
</dbReference>
<dbReference type="Proteomes" id="UP000803844">
    <property type="component" value="Unassembled WGS sequence"/>
</dbReference>
<keyword evidence="2" id="KW-1185">Reference proteome</keyword>
<name>A0A9P4Y504_CRYP1</name>
<organism evidence="1 2">
    <name type="scientific">Cryphonectria parasitica (strain ATCC 38755 / EP155)</name>
    <dbReference type="NCBI Taxonomy" id="660469"/>
    <lineage>
        <taxon>Eukaryota</taxon>
        <taxon>Fungi</taxon>
        <taxon>Dikarya</taxon>
        <taxon>Ascomycota</taxon>
        <taxon>Pezizomycotina</taxon>
        <taxon>Sordariomycetes</taxon>
        <taxon>Sordariomycetidae</taxon>
        <taxon>Diaporthales</taxon>
        <taxon>Cryphonectriaceae</taxon>
        <taxon>Cryphonectria-Endothia species complex</taxon>
        <taxon>Cryphonectria</taxon>
    </lineage>
</organism>
<comment type="caution">
    <text evidence="1">The sequence shown here is derived from an EMBL/GenBank/DDBJ whole genome shotgun (WGS) entry which is preliminary data.</text>
</comment>
<dbReference type="AlphaFoldDB" id="A0A9P4Y504"/>
<gene>
    <name evidence="1" type="ORF">M406DRAFT_101770</name>
</gene>
<accession>A0A9P4Y504</accession>
<dbReference type="EMBL" id="MU032347">
    <property type="protein sequence ID" value="KAF3766600.1"/>
    <property type="molecule type" value="Genomic_DNA"/>
</dbReference>
<evidence type="ECO:0000313" key="1">
    <source>
        <dbReference type="EMBL" id="KAF3766600.1"/>
    </source>
</evidence>
<dbReference type="GeneID" id="63832100"/>
<evidence type="ECO:0000313" key="2">
    <source>
        <dbReference type="Proteomes" id="UP000803844"/>
    </source>
</evidence>
<proteinExistence type="predicted"/>